<dbReference type="InterPro" id="IPR007111">
    <property type="entry name" value="NACHT_NTPase"/>
</dbReference>
<dbReference type="PANTHER" id="PTHR45690">
    <property type="entry name" value="NACHT, LRR AND PYD DOMAINS-CONTAINING PROTEIN 12"/>
    <property type="match status" value="1"/>
</dbReference>
<dbReference type="SMART" id="SM01288">
    <property type="entry name" value="FISNA"/>
    <property type="match status" value="1"/>
</dbReference>
<protein>
    <submittedName>
        <fullName evidence="7">NACHT, LRR and PYD domains-containing protein 12-like</fullName>
    </submittedName>
</protein>
<dbReference type="Gene3D" id="3.40.50.300">
    <property type="entry name" value="P-loop containing nucleotide triphosphate hydrolases"/>
    <property type="match status" value="1"/>
</dbReference>
<evidence type="ECO:0000259" key="5">
    <source>
        <dbReference type="PROSITE" id="PS50837"/>
    </source>
</evidence>
<reference evidence="6" key="1">
    <citation type="submission" date="2025-05" db="UniProtKB">
        <authorList>
            <consortium name="RefSeq"/>
        </authorList>
    </citation>
    <scope>NUCLEOTIDE SEQUENCE [LARGE SCALE GENOMIC DNA]</scope>
</reference>
<proteinExistence type="predicted"/>
<dbReference type="InterPro" id="IPR050637">
    <property type="entry name" value="NLRP_innate_immun_reg"/>
</dbReference>
<dbReference type="Gene3D" id="1.10.533.10">
    <property type="entry name" value="Death Domain, Fas"/>
    <property type="match status" value="1"/>
</dbReference>
<evidence type="ECO:0000259" key="4">
    <source>
        <dbReference type="PROSITE" id="PS50168"/>
    </source>
</evidence>
<dbReference type="InterPro" id="IPR029495">
    <property type="entry name" value="NACHT-assoc"/>
</dbReference>
<dbReference type="PROSITE" id="PS50168">
    <property type="entry name" value="DED"/>
    <property type="match status" value="1"/>
</dbReference>
<sequence>MDNKKYKSIMLKITKNLLDEDVESIKFYYSEQIGVGDCEKITTPIKLIKALEQLMLLGIDNYDAFVEVLKNIRRYDLVEFFSETSNSSEIDTSISAKKDLLRMSAELKKYYLKYYGKIGELQPLSKASANVDLIQKFVDLCIVDAANAQMDAVFSIERKRFLEKQMSYTPIPYSEIFTKEKSVILISGIAGIGKTWLLRKCLLDWSNGLIWKNVELVFYLECRRLNQHQNISNINELLNVFYKDIVNDINISNDTALLIIDGLDEFKYIKELLNTSLTFNYPIVKALKEVENYKHVIAGRVHAIDQYQSVSAKHSDKLTIQIMGFNENGINNYVENHVVEEKKELVKTTLKESPIAKAMASVPFYLSSMCKMISDSKKIDSNSFLTMTDLYGNIFLFFLREHIIKNNKLVYEIMEDSSNKKYILIICKIAYRLFVENKIIFSKKEIQTFYSDFDKNEGNFFGFIEKIETDLGCYYQFTHLTIMEFCASVYAYNCLSCDEILGNKKLKSCLSMICGLANKNQNSLLKFLVNLNESWFSSFRNWFSGNRKIRHNGIIWILGKKVYILVSS</sequence>
<dbReference type="PANTHER" id="PTHR45690:SF19">
    <property type="entry name" value="NACHT, LRR AND PYD DOMAINS-CONTAINING PROTEIN 3"/>
    <property type="match status" value="1"/>
</dbReference>
<dbReference type="GeneID" id="136075070"/>
<dbReference type="InterPro" id="IPR027417">
    <property type="entry name" value="P-loop_NTPase"/>
</dbReference>
<organism evidence="6 7">
    <name type="scientific">Hydra vulgaris</name>
    <name type="common">Hydra</name>
    <name type="synonym">Hydra attenuata</name>
    <dbReference type="NCBI Taxonomy" id="6087"/>
    <lineage>
        <taxon>Eukaryota</taxon>
        <taxon>Metazoa</taxon>
        <taxon>Cnidaria</taxon>
        <taxon>Hydrozoa</taxon>
        <taxon>Hydroidolina</taxon>
        <taxon>Anthoathecata</taxon>
        <taxon>Aplanulata</taxon>
        <taxon>Hydridae</taxon>
        <taxon>Hydra</taxon>
    </lineage>
</organism>
<feature type="domain" description="DED" evidence="4">
    <location>
        <begin position="5"/>
        <end position="83"/>
    </location>
</feature>
<dbReference type="PROSITE" id="PS50837">
    <property type="entry name" value="NACHT"/>
    <property type="match status" value="1"/>
</dbReference>
<accession>A0ABM4B3H2</accession>
<feature type="domain" description="NACHT" evidence="5">
    <location>
        <begin position="182"/>
        <end position="265"/>
    </location>
</feature>
<reference evidence="7" key="2">
    <citation type="submission" date="2025-08" db="UniProtKB">
        <authorList>
            <consortium name="RefSeq"/>
        </authorList>
    </citation>
    <scope>IDENTIFICATION</scope>
</reference>
<comment type="subcellular location">
    <subcellularLocation>
        <location evidence="1">Cytoplasm</location>
    </subcellularLocation>
</comment>
<evidence type="ECO:0000313" key="7">
    <source>
        <dbReference type="RefSeq" id="XP_065643382.1"/>
    </source>
</evidence>
<gene>
    <name evidence="7" type="primary">LOC136075070</name>
</gene>
<evidence type="ECO:0000313" key="6">
    <source>
        <dbReference type="Proteomes" id="UP001652625"/>
    </source>
</evidence>
<dbReference type="SMART" id="SM00031">
    <property type="entry name" value="DED"/>
    <property type="match status" value="1"/>
</dbReference>
<dbReference type="Pfam" id="PF01335">
    <property type="entry name" value="DED"/>
    <property type="match status" value="1"/>
</dbReference>
<keyword evidence="2" id="KW-0963">Cytoplasm</keyword>
<evidence type="ECO:0000256" key="2">
    <source>
        <dbReference type="ARBA" id="ARBA00022490"/>
    </source>
</evidence>
<evidence type="ECO:0000256" key="3">
    <source>
        <dbReference type="ARBA" id="ARBA00022737"/>
    </source>
</evidence>
<dbReference type="RefSeq" id="XP_065643382.1">
    <property type="nucleotide sequence ID" value="XM_065787310.1"/>
</dbReference>
<dbReference type="InterPro" id="IPR001875">
    <property type="entry name" value="DED_dom"/>
</dbReference>
<dbReference type="Pfam" id="PF05729">
    <property type="entry name" value="NACHT"/>
    <property type="match status" value="1"/>
</dbReference>
<dbReference type="InterPro" id="IPR011029">
    <property type="entry name" value="DEATH-like_dom_sf"/>
</dbReference>
<name>A0ABM4B3H2_HYDVU</name>
<dbReference type="Proteomes" id="UP001652625">
    <property type="component" value="Chromosome 01"/>
</dbReference>
<keyword evidence="3" id="KW-0677">Repeat</keyword>
<dbReference type="CDD" id="cd00045">
    <property type="entry name" value="DED"/>
    <property type="match status" value="1"/>
</dbReference>
<dbReference type="SUPFAM" id="SSF52540">
    <property type="entry name" value="P-loop containing nucleoside triphosphate hydrolases"/>
    <property type="match status" value="1"/>
</dbReference>
<keyword evidence="6" id="KW-1185">Reference proteome</keyword>
<evidence type="ECO:0000256" key="1">
    <source>
        <dbReference type="ARBA" id="ARBA00004496"/>
    </source>
</evidence>
<dbReference type="SUPFAM" id="SSF47986">
    <property type="entry name" value="DEATH domain"/>
    <property type="match status" value="1"/>
</dbReference>